<protein>
    <submittedName>
        <fullName evidence="1">Uncharacterized protein</fullName>
    </submittedName>
</protein>
<accession>A0A0H5Q6H8</accession>
<name>A0A0H5Q6H8_9ZZZZ</name>
<dbReference type="EMBL" id="LN853915">
    <property type="protein sequence ID" value="CRY97029.1"/>
    <property type="molecule type" value="Genomic_DNA"/>
</dbReference>
<organism evidence="1">
    <name type="scientific">uncultured prokaryote</name>
    <dbReference type="NCBI Taxonomy" id="198431"/>
    <lineage>
        <taxon>unclassified sequences</taxon>
        <taxon>environmental samples</taxon>
    </lineage>
</organism>
<proteinExistence type="predicted"/>
<reference evidence="1" key="2">
    <citation type="submission" date="2015-07" db="EMBL/GenBank/DDBJ databases">
        <title>Plasmids, circular viruses and viroids from rat gut.</title>
        <authorList>
            <person name="Jorgensen T.J."/>
            <person name="Hansen M.A."/>
            <person name="Xu Z."/>
            <person name="Tabak M.A."/>
            <person name="Sorensen S.J."/>
            <person name="Hansen L.H."/>
        </authorList>
    </citation>
    <scope>NUCLEOTIDE SEQUENCE</scope>
    <source>
        <plasmid evidence="1">pRGFK1353</plasmid>
    </source>
</reference>
<sequence>MNGFTMMADSYKKLMEQGKIDKETAEKEIRIYEFLATCDTDDFCRMVDSSAFNDIIRAFLKMAVTNADIDEDSKDKVLNQLRWIFDEKQAIEVLANG</sequence>
<dbReference type="AlphaFoldDB" id="A0A0H5Q6H8"/>
<keyword evidence="1" id="KW-0614">Plasmid</keyword>
<evidence type="ECO:0000313" key="1">
    <source>
        <dbReference type="EMBL" id="CRY97029.1"/>
    </source>
</evidence>
<reference evidence="1" key="1">
    <citation type="submission" date="2015-06" db="EMBL/GenBank/DDBJ databases">
        <authorList>
            <person name="Joergensen T."/>
        </authorList>
    </citation>
    <scope>NUCLEOTIDE SEQUENCE</scope>
    <source>
        <plasmid evidence="1">pRGFK1353</plasmid>
    </source>
</reference>
<geneLocation type="plasmid" evidence="1">
    <name>pRGFK1353</name>
</geneLocation>